<evidence type="ECO:0000256" key="1">
    <source>
        <dbReference type="SAM" id="SignalP"/>
    </source>
</evidence>
<dbReference type="AlphaFoldDB" id="A0A1Q2SKX4"/>
<proteinExistence type="predicted"/>
<feature type="signal peptide" evidence="1">
    <location>
        <begin position="1"/>
        <end position="30"/>
    </location>
</feature>
<accession>A0A1Q2SKX4</accession>
<evidence type="ECO:0008006" key="4">
    <source>
        <dbReference type="Google" id="ProtNLM"/>
    </source>
</evidence>
<keyword evidence="1" id="KW-0732">Signal</keyword>
<protein>
    <recommendedName>
        <fullName evidence="4">Secreted protein</fullName>
    </recommendedName>
</protein>
<dbReference type="EMBL" id="AP014836">
    <property type="protein sequence ID" value="BAW79796.1"/>
    <property type="molecule type" value="Genomic_DNA"/>
</dbReference>
<sequence>MSIRKISGSLSIILVATASFSLIFSQSSYAKDKWEEGTATIGNNKDQKNCPVGASATAREQGCGHSVCTTAKNKAKANLLAQYPSCGPYIHATSPCLKGPGCRD</sequence>
<name>A0A1Q2SKX4_9GAMM</name>
<evidence type="ECO:0000313" key="2">
    <source>
        <dbReference type="EMBL" id="BAW79796.1"/>
    </source>
</evidence>
<feature type="chain" id="PRO_5013270107" description="Secreted protein" evidence="1">
    <location>
        <begin position="31"/>
        <end position="104"/>
    </location>
</feature>
<keyword evidence="3" id="KW-1185">Reference proteome</keyword>
<organism evidence="2 3">
    <name type="scientific">Candidatus Nitrosoglobus terrae</name>
    <dbReference type="NCBI Taxonomy" id="1630141"/>
    <lineage>
        <taxon>Bacteria</taxon>
        <taxon>Pseudomonadati</taxon>
        <taxon>Pseudomonadota</taxon>
        <taxon>Gammaproteobacteria</taxon>
        <taxon>Chromatiales</taxon>
        <taxon>Chromatiaceae</taxon>
        <taxon>Candidatus Nitrosoglobus</taxon>
    </lineage>
</organism>
<dbReference type="KEGG" id="ntt:TAO_0426"/>
<reference evidence="2 3" key="1">
    <citation type="journal article" date="2017" name="ISME J.">
        <title>An acid-tolerant ammonia-oxidizing ?-proteobacterium from soil.</title>
        <authorList>
            <person name="Hayatsu M."/>
            <person name="Tago K."/>
            <person name="Uchiyama I."/>
            <person name="Toyoda A."/>
            <person name="Wang Y."/>
            <person name="Shimomura Y."/>
            <person name="Okubo T."/>
            <person name="Kurisu F."/>
            <person name="Hirono Y."/>
            <person name="Nonaka K."/>
            <person name="Akiyama H."/>
            <person name="Itoh T."/>
            <person name="Takami H."/>
        </authorList>
    </citation>
    <scope>NUCLEOTIDE SEQUENCE [LARGE SCALE GENOMIC DNA]</scope>
    <source>
        <strain evidence="2 3">TAO100</strain>
    </source>
</reference>
<dbReference type="RefSeq" id="WP_096526413.1">
    <property type="nucleotide sequence ID" value="NZ_AP014836.1"/>
</dbReference>
<gene>
    <name evidence="2" type="ORF">TAO_0426</name>
</gene>
<dbReference type="Proteomes" id="UP000243679">
    <property type="component" value="Chromosome"/>
</dbReference>
<evidence type="ECO:0000313" key="3">
    <source>
        <dbReference type="Proteomes" id="UP000243679"/>
    </source>
</evidence>